<dbReference type="Pfam" id="PF05721">
    <property type="entry name" value="PhyH"/>
    <property type="match status" value="1"/>
</dbReference>
<dbReference type="InterPro" id="IPR008775">
    <property type="entry name" value="Phytyl_CoA_dOase-like"/>
</dbReference>
<dbReference type="OrthoDB" id="18850at2759"/>
<dbReference type="PANTHER" id="PTHR31630">
    <property type="entry name" value="PHYTANOYL-COA DIOXYGENASE-RELATED-RELATED"/>
    <property type="match status" value="1"/>
</dbReference>
<organism evidence="1 2">
    <name type="scientific">Tieghemostelium lacteum</name>
    <name type="common">Slime mold</name>
    <name type="synonym">Dictyostelium lacteum</name>
    <dbReference type="NCBI Taxonomy" id="361077"/>
    <lineage>
        <taxon>Eukaryota</taxon>
        <taxon>Amoebozoa</taxon>
        <taxon>Evosea</taxon>
        <taxon>Eumycetozoa</taxon>
        <taxon>Dictyostelia</taxon>
        <taxon>Dictyosteliales</taxon>
        <taxon>Raperosteliaceae</taxon>
        <taxon>Tieghemostelium</taxon>
    </lineage>
</organism>
<comment type="caution">
    <text evidence="1">The sequence shown here is derived from an EMBL/GenBank/DDBJ whole genome shotgun (WGS) entry which is preliminary data.</text>
</comment>
<dbReference type="EMBL" id="LODT01000035">
    <property type="protein sequence ID" value="KYQ91451.1"/>
    <property type="molecule type" value="Genomic_DNA"/>
</dbReference>
<evidence type="ECO:0000313" key="2">
    <source>
        <dbReference type="Proteomes" id="UP000076078"/>
    </source>
</evidence>
<dbReference type="SUPFAM" id="SSF51197">
    <property type="entry name" value="Clavaminate synthase-like"/>
    <property type="match status" value="1"/>
</dbReference>
<dbReference type="PANTHER" id="PTHR31630:SF6">
    <property type="entry name" value="PHYTANOYL-COA DIOXYGENASE-RELATED"/>
    <property type="match status" value="1"/>
</dbReference>
<reference evidence="1 2" key="1">
    <citation type="submission" date="2015-12" db="EMBL/GenBank/DDBJ databases">
        <title>Dictyostelia acquired genes for synthesis and detection of signals that induce cell-type specialization by lateral gene transfer from prokaryotes.</title>
        <authorList>
            <person name="Gloeckner G."/>
            <person name="Schaap P."/>
        </authorList>
    </citation>
    <scope>NUCLEOTIDE SEQUENCE [LARGE SCALE GENOMIC DNA]</scope>
    <source>
        <strain evidence="1 2">TK</strain>
    </source>
</reference>
<dbReference type="GO" id="GO:0051213">
    <property type="term" value="F:dioxygenase activity"/>
    <property type="evidence" value="ECO:0007669"/>
    <property type="project" value="UniProtKB-KW"/>
</dbReference>
<dbReference type="OMA" id="PHGNFPN"/>
<protein>
    <submittedName>
        <fullName evidence="1">Putative phytanoyl-CoA dioxygenase</fullName>
    </submittedName>
</protein>
<dbReference type="Proteomes" id="UP000076078">
    <property type="component" value="Unassembled WGS sequence"/>
</dbReference>
<sequence>MNFNRNNNNITNNNEEEPRNVIEYKNDILYSPPHYEIESVNGYLPSFTVEQETEYHQFFKTFGFVIIRDVLSKDECQNTIDDIWNYIESCKWYELYDKLKESDKTTKRNDPKSWGLWPQLHEEGILGYQPVFTETALRNRSNLIIHKVYSTLLNCDQLYINHDRYGFFRPTKDVPSPYPRVTPHHHDLNEHLSTTNQTIEKLDFPKWKTIRNLHLDMNPFQYIESNSDTDRMNRFNSMKYKNSSDFMHENNEPGTLKQNELHIQGLINLVDNQEDDGGFLLVPGFSNHFVDFAKNNSQLKTMYGTRMTFVVIPDENLVHKQAIRITARAGSLVLWDQKTAHGSTFNNSHRPRMAQFIKMFKKDLLPKETLQRRSEQIKLKYSKNVNEDVLSKLSQQQRNILGLDLYPM</sequence>
<keyword evidence="1" id="KW-0223">Dioxygenase</keyword>
<proteinExistence type="predicted"/>
<name>A0A151ZBY5_TIELA</name>
<keyword evidence="2" id="KW-1185">Reference proteome</keyword>
<dbReference type="AlphaFoldDB" id="A0A151ZBY5"/>
<gene>
    <name evidence="1" type="ORF">DLAC_08418</name>
</gene>
<dbReference type="FunCoup" id="A0A151ZBY5">
    <property type="interactions" value="1"/>
</dbReference>
<dbReference type="InParanoid" id="A0A151ZBY5"/>
<evidence type="ECO:0000313" key="1">
    <source>
        <dbReference type="EMBL" id="KYQ91451.1"/>
    </source>
</evidence>
<keyword evidence="1" id="KW-0560">Oxidoreductase</keyword>
<dbReference type="Gene3D" id="2.60.120.620">
    <property type="entry name" value="q2cbj1_9rhob like domain"/>
    <property type="match status" value="1"/>
</dbReference>
<accession>A0A151ZBY5</accession>